<comment type="caution">
    <text evidence="1">The sequence shown here is derived from an EMBL/GenBank/DDBJ whole genome shotgun (WGS) entry which is preliminary data.</text>
</comment>
<proteinExistence type="predicted"/>
<dbReference type="AlphaFoldDB" id="A0A397UZX6"/>
<evidence type="ECO:0000313" key="1">
    <source>
        <dbReference type="EMBL" id="RIB12706.1"/>
    </source>
</evidence>
<organism evidence="1 2">
    <name type="scientific">Gigaspora rosea</name>
    <dbReference type="NCBI Taxonomy" id="44941"/>
    <lineage>
        <taxon>Eukaryota</taxon>
        <taxon>Fungi</taxon>
        <taxon>Fungi incertae sedis</taxon>
        <taxon>Mucoromycota</taxon>
        <taxon>Glomeromycotina</taxon>
        <taxon>Glomeromycetes</taxon>
        <taxon>Diversisporales</taxon>
        <taxon>Gigasporaceae</taxon>
        <taxon>Gigaspora</taxon>
    </lineage>
</organism>
<name>A0A397UZX6_9GLOM</name>
<keyword evidence="2" id="KW-1185">Reference proteome</keyword>
<sequence>MYDKCYEPASLDKIMQIEDPDKKYKQIDDYAQKKAKLNAIKKAQEILYQQVGSVYEVFHGNGLNYETFMTNNPVKTLWEAFIECAKKLTKNKKFSVGGEMKEKICSDFAKYPSKLAKCEEGKKMLVFLNIYFHNIMAELHDQLSQYIGFEPSEICLPITEEKRQRGATILTSGQIEEIRHLKNKALVYMIVNKYHINKDRVNDIWNDYECSQQNGIHFFEELKKVQFISSVPPLENDPHEKENNHPIVESLKSLELITRELSSSSRTLHFLSSLRQISTKSSCQNSLLDISYDLIASIETNHIKAKEAIRKSEKHLAHNSSFSPLYSAKLQK</sequence>
<accession>A0A397UZX6</accession>
<gene>
    <name evidence="1" type="ORF">C2G38_2199925</name>
</gene>
<reference evidence="1 2" key="1">
    <citation type="submission" date="2018-06" db="EMBL/GenBank/DDBJ databases">
        <title>Comparative genomics reveals the genomic features of Rhizophagus irregularis, R. cerebriforme, R. diaphanum and Gigaspora rosea, and their symbiotic lifestyle signature.</title>
        <authorList>
            <person name="Morin E."/>
            <person name="San Clemente H."/>
            <person name="Chen E.C.H."/>
            <person name="De La Providencia I."/>
            <person name="Hainaut M."/>
            <person name="Kuo A."/>
            <person name="Kohler A."/>
            <person name="Murat C."/>
            <person name="Tang N."/>
            <person name="Roy S."/>
            <person name="Loubradou J."/>
            <person name="Henrissat B."/>
            <person name="Grigoriev I.V."/>
            <person name="Corradi N."/>
            <person name="Roux C."/>
            <person name="Martin F.M."/>
        </authorList>
    </citation>
    <scope>NUCLEOTIDE SEQUENCE [LARGE SCALE GENOMIC DNA]</scope>
    <source>
        <strain evidence="1 2">DAOM 194757</strain>
    </source>
</reference>
<evidence type="ECO:0000313" key="2">
    <source>
        <dbReference type="Proteomes" id="UP000266673"/>
    </source>
</evidence>
<dbReference type="Proteomes" id="UP000266673">
    <property type="component" value="Unassembled WGS sequence"/>
</dbReference>
<dbReference type="EMBL" id="QKWP01000997">
    <property type="protein sequence ID" value="RIB12706.1"/>
    <property type="molecule type" value="Genomic_DNA"/>
</dbReference>
<protein>
    <submittedName>
        <fullName evidence="1">Uncharacterized protein</fullName>
    </submittedName>
</protein>